<protein>
    <recommendedName>
        <fullName evidence="5">Leucine-rich repeat domain-containing protein</fullName>
    </recommendedName>
</protein>
<sequence length="232" mass="26556">MEAAQPTRPVCHCLDAQYGDSKWTELQMHVEQQDVDCEAWQRLNELIDAAIRDGREEISFGQELGWETWTQIIELPASIAKLKQVKRLVLYGSGLVRIPPEIGEMESLEIFQPYTSYRLHWLPYEIRRCRKLGQSTISTRALYGNYKHRPPFPALPQLHPSYLPKECSICREPLTDTVLQRWVTLRIATDVVPLLVHACSEKCVAAIPTPPENYVQTPHEGGLQLQQPASGW</sequence>
<dbReference type="InterPro" id="IPR032675">
    <property type="entry name" value="LRR_dom_sf"/>
</dbReference>
<organism evidence="1 4">
    <name type="scientific">Blastopirellula marina</name>
    <dbReference type="NCBI Taxonomy" id="124"/>
    <lineage>
        <taxon>Bacteria</taxon>
        <taxon>Pseudomonadati</taxon>
        <taxon>Planctomycetota</taxon>
        <taxon>Planctomycetia</taxon>
        <taxon>Pirellulales</taxon>
        <taxon>Pirellulaceae</taxon>
        <taxon>Blastopirellula</taxon>
    </lineage>
</organism>
<dbReference type="EMBL" id="PUHZ01000023">
    <property type="protein sequence ID" value="PQO43793.1"/>
    <property type="molecule type" value="Genomic_DNA"/>
</dbReference>
<gene>
    <name evidence="2" type="ORF">C5Y93_23625</name>
    <name evidence="1" type="ORF">C5Y98_07115</name>
</gene>
<evidence type="ECO:0000313" key="3">
    <source>
        <dbReference type="Proteomes" id="UP000237819"/>
    </source>
</evidence>
<evidence type="ECO:0008006" key="5">
    <source>
        <dbReference type="Google" id="ProtNLM"/>
    </source>
</evidence>
<comment type="caution">
    <text evidence="1">The sequence shown here is derived from an EMBL/GenBank/DDBJ whole genome shotgun (WGS) entry which is preliminary data.</text>
</comment>
<dbReference type="AlphaFoldDB" id="A0A2S8G6M1"/>
<dbReference type="Gene3D" id="3.80.10.10">
    <property type="entry name" value="Ribonuclease Inhibitor"/>
    <property type="match status" value="1"/>
</dbReference>
<evidence type="ECO:0000313" key="1">
    <source>
        <dbReference type="EMBL" id="PQO40115.1"/>
    </source>
</evidence>
<dbReference type="EMBL" id="PUIB01000010">
    <property type="protein sequence ID" value="PQO40115.1"/>
    <property type="molecule type" value="Genomic_DNA"/>
</dbReference>
<reference evidence="3 4" key="1">
    <citation type="submission" date="2018-02" db="EMBL/GenBank/DDBJ databases">
        <title>Comparative genomes isolates from brazilian mangrove.</title>
        <authorList>
            <person name="Araujo J.E."/>
            <person name="Taketani R.G."/>
            <person name="Silva M.C.P."/>
            <person name="Loureco M.V."/>
            <person name="Andreote F.D."/>
        </authorList>
    </citation>
    <scope>NUCLEOTIDE SEQUENCE [LARGE SCALE GENOMIC DNA]</scope>
    <source>
        <strain evidence="1 4">NAP PRIS-MGV</strain>
        <strain evidence="2 3">Nap-Phe MGV</strain>
    </source>
</reference>
<evidence type="ECO:0000313" key="2">
    <source>
        <dbReference type="EMBL" id="PQO43793.1"/>
    </source>
</evidence>
<name>A0A2S8G6M1_9BACT</name>
<evidence type="ECO:0000313" key="4">
    <source>
        <dbReference type="Proteomes" id="UP000239388"/>
    </source>
</evidence>
<accession>A0A2S8G6M1</accession>
<dbReference type="Proteomes" id="UP000237819">
    <property type="component" value="Unassembled WGS sequence"/>
</dbReference>
<dbReference type="RefSeq" id="WP_105338079.1">
    <property type="nucleotide sequence ID" value="NZ_PUHZ01000023.1"/>
</dbReference>
<dbReference type="Proteomes" id="UP000239388">
    <property type="component" value="Unassembled WGS sequence"/>
</dbReference>
<dbReference type="OrthoDB" id="268235at2"/>
<proteinExistence type="predicted"/>